<dbReference type="EMBL" id="JABANO010012057">
    <property type="protein sequence ID" value="KAF4742441.1"/>
    <property type="molecule type" value="Genomic_DNA"/>
</dbReference>
<evidence type="ECO:0000256" key="1">
    <source>
        <dbReference type="SAM" id="SignalP"/>
    </source>
</evidence>
<protein>
    <submittedName>
        <fullName evidence="2">Uncharacterized protein</fullName>
    </submittedName>
</protein>
<reference evidence="2 3" key="1">
    <citation type="submission" date="2020-04" db="EMBL/GenBank/DDBJ databases">
        <title>Perkinsus olseni comparative genomics.</title>
        <authorList>
            <person name="Bogema D.R."/>
        </authorList>
    </citation>
    <scope>NUCLEOTIDE SEQUENCE [LARGE SCALE GENOMIC DNA]</scope>
    <source>
        <strain evidence="2 3">ATCC PRA-207</strain>
    </source>
</reference>
<evidence type="ECO:0000313" key="2">
    <source>
        <dbReference type="EMBL" id="KAF4742441.1"/>
    </source>
</evidence>
<accession>A0A7J6TC09</accession>
<keyword evidence="3" id="KW-1185">Reference proteome</keyword>
<feature type="chain" id="PRO_5029734388" evidence="1">
    <location>
        <begin position="19"/>
        <end position="145"/>
    </location>
</feature>
<sequence>MVNFLSSILTVQPLLVTAQHVGRYVYETEDFRMIFDINDDHEANFIFKAHPRSGVTPKGSTSFSTGMVPLGNLFDSDYLFALGKRGPGYADHTDLYNAIGHSLGNAGVVKPDGSFPPAGIQYGDLTFLTYPDSDHISTYFQGEED</sequence>
<dbReference type="AlphaFoldDB" id="A0A7J6TC09"/>
<evidence type="ECO:0000313" key="3">
    <source>
        <dbReference type="Proteomes" id="UP000553632"/>
    </source>
</evidence>
<proteinExistence type="predicted"/>
<gene>
    <name evidence="2" type="ORF">FOZ63_024129</name>
</gene>
<organism evidence="2 3">
    <name type="scientific">Perkinsus olseni</name>
    <name type="common">Perkinsus atlanticus</name>
    <dbReference type="NCBI Taxonomy" id="32597"/>
    <lineage>
        <taxon>Eukaryota</taxon>
        <taxon>Sar</taxon>
        <taxon>Alveolata</taxon>
        <taxon>Perkinsozoa</taxon>
        <taxon>Perkinsea</taxon>
        <taxon>Perkinsida</taxon>
        <taxon>Perkinsidae</taxon>
        <taxon>Perkinsus</taxon>
    </lineage>
</organism>
<dbReference type="Proteomes" id="UP000553632">
    <property type="component" value="Unassembled WGS sequence"/>
</dbReference>
<name>A0A7J6TC09_PEROL</name>
<feature type="signal peptide" evidence="1">
    <location>
        <begin position="1"/>
        <end position="18"/>
    </location>
</feature>
<keyword evidence="1" id="KW-0732">Signal</keyword>
<comment type="caution">
    <text evidence="2">The sequence shown here is derived from an EMBL/GenBank/DDBJ whole genome shotgun (WGS) entry which is preliminary data.</text>
</comment>